<dbReference type="InterPro" id="IPR020904">
    <property type="entry name" value="Sc_DH/Rdtase_CS"/>
</dbReference>
<dbReference type="EMBL" id="CADIKH010000024">
    <property type="protein sequence ID" value="CAB3764430.1"/>
    <property type="molecule type" value="Genomic_DNA"/>
</dbReference>
<gene>
    <name evidence="3" type="primary">bacC</name>
    <name evidence="3" type="ORF">LMG29542_04893</name>
</gene>
<dbReference type="FunFam" id="3.40.50.720:FF:000084">
    <property type="entry name" value="Short-chain dehydrogenase reductase"/>
    <property type="match status" value="1"/>
</dbReference>
<dbReference type="Proteomes" id="UP000494363">
    <property type="component" value="Unassembled WGS sequence"/>
</dbReference>
<evidence type="ECO:0000313" key="3">
    <source>
        <dbReference type="EMBL" id="CAB3764430.1"/>
    </source>
</evidence>
<accession>A0A6J5ECU0</accession>
<comment type="similarity">
    <text evidence="1">Belongs to the short-chain dehydrogenases/reductases (SDR) family.</text>
</comment>
<dbReference type="CDD" id="cd05233">
    <property type="entry name" value="SDR_c"/>
    <property type="match status" value="1"/>
</dbReference>
<proteinExistence type="inferred from homology"/>
<evidence type="ECO:0000256" key="2">
    <source>
        <dbReference type="ARBA" id="ARBA00023002"/>
    </source>
</evidence>
<sequence length="251" mass="26539">MNRLTGKVAIVTGASVGLGKSAAVLFAREGAKVVIAARRDELGESVVDEIRELGGEAIFVKTDVSKSEDCRNLVSRTIEKFGKLDIAFNNAGIFSFGKTVAELSEDEWDQVLSINLTGVFLSMKYQIQAMLKGGGGSIVNMSSVAGLVGCNGGLTVYNATKHGVVGLTKAAALDFATRNIRVNAVCPGILPTDMANEWFEAVDPAILQAMHPVQRFGKPEEVAETVLFLASDMAPFITGAAVPIDGAWTTQ</sequence>
<dbReference type="InterPro" id="IPR002347">
    <property type="entry name" value="SDR_fam"/>
</dbReference>
<dbReference type="RefSeq" id="WP_175228997.1">
    <property type="nucleotide sequence ID" value="NZ_CADIKH010000024.1"/>
</dbReference>
<keyword evidence="2 3" id="KW-0560">Oxidoreductase</keyword>
<dbReference type="PANTHER" id="PTHR24321">
    <property type="entry name" value="DEHYDROGENASES, SHORT CHAIN"/>
    <property type="match status" value="1"/>
</dbReference>
<dbReference type="PROSITE" id="PS00061">
    <property type="entry name" value="ADH_SHORT"/>
    <property type="match status" value="1"/>
</dbReference>
<dbReference type="PANTHER" id="PTHR24321:SF11">
    <property type="entry name" value="BLR0893 PROTEIN"/>
    <property type="match status" value="1"/>
</dbReference>
<dbReference type="EC" id="1.1.1.385" evidence="3"/>
<name>A0A6J5ECU0_9BURK</name>
<dbReference type="PRINTS" id="PR00080">
    <property type="entry name" value="SDRFAMILY"/>
</dbReference>
<organism evidence="3 4">
    <name type="scientific">Paraburkholderia humisilvae</name>
    <dbReference type="NCBI Taxonomy" id="627669"/>
    <lineage>
        <taxon>Bacteria</taxon>
        <taxon>Pseudomonadati</taxon>
        <taxon>Pseudomonadota</taxon>
        <taxon>Betaproteobacteria</taxon>
        <taxon>Burkholderiales</taxon>
        <taxon>Burkholderiaceae</taxon>
        <taxon>Paraburkholderia</taxon>
    </lineage>
</organism>
<dbReference type="NCBIfam" id="NF005559">
    <property type="entry name" value="PRK07231.1"/>
    <property type="match status" value="1"/>
</dbReference>
<protein>
    <submittedName>
        <fullName evidence="3">Dihydroanticapsin 7-dehydrogenase</fullName>
        <ecNumber evidence="3">1.1.1.385</ecNumber>
    </submittedName>
</protein>
<dbReference type="GO" id="GO:0016491">
    <property type="term" value="F:oxidoreductase activity"/>
    <property type="evidence" value="ECO:0007669"/>
    <property type="project" value="UniProtKB-KW"/>
</dbReference>
<dbReference type="AlphaFoldDB" id="A0A6J5ECU0"/>
<dbReference type="NCBIfam" id="NF009466">
    <property type="entry name" value="PRK12826.1-2"/>
    <property type="match status" value="1"/>
</dbReference>
<keyword evidence="4" id="KW-1185">Reference proteome</keyword>
<dbReference type="InterPro" id="IPR036291">
    <property type="entry name" value="NAD(P)-bd_dom_sf"/>
</dbReference>
<dbReference type="NCBIfam" id="NF005681">
    <property type="entry name" value="PRK07478.1"/>
    <property type="match status" value="1"/>
</dbReference>
<evidence type="ECO:0000313" key="4">
    <source>
        <dbReference type="Proteomes" id="UP000494363"/>
    </source>
</evidence>
<dbReference type="Pfam" id="PF13561">
    <property type="entry name" value="adh_short_C2"/>
    <property type="match status" value="1"/>
</dbReference>
<dbReference type="Gene3D" id="3.40.50.720">
    <property type="entry name" value="NAD(P)-binding Rossmann-like Domain"/>
    <property type="match status" value="1"/>
</dbReference>
<reference evidence="3 4" key="1">
    <citation type="submission" date="2020-04" db="EMBL/GenBank/DDBJ databases">
        <authorList>
            <person name="De Canck E."/>
        </authorList>
    </citation>
    <scope>NUCLEOTIDE SEQUENCE [LARGE SCALE GENOMIC DNA]</scope>
    <source>
        <strain evidence="3 4">LMG 29542</strain>
    </source>
</reference>
<evidence type="ECO:0000256" key="1">
    <source>
        <dbReference type="ARBA" id="ARBA00006484"/>
    </source>
</evidence>
<dbReference type="SUPFAM" id="SSF51735">
    <property type="entry name" value="NAD(P)-binding Rossmann-fold domains"/>
    <property type="match status" value="1"/>
</dbReference>
<dbReference type="PRINTS" id="PR00081">
    <property type="entry name" value="GDHRDH"/>
</dbReference>